<accession>A0ACC3BW30</accession>
<name>A0ACC3BW30_PYRYE</name>
<sequence>MLLVCVDVVADVVFPLLRMVSLAVCAGVVAPLAATAGVADVRGPAAAAAAAARLLVCSDARRELVGAVTAAVAAVVAPAAAAAAAPAAAPAAPAARGGGWVAGGGAGRPRWRRRRRRLGRPTGCGRPPRGGGVWRCWLGCSSGGGRPSCGRSSRPWRSP</sequence>
<protein>
    <submittedName>
        <fullName evidence="1">Uncharacterized protein</fullName>
    </submittedName>
</protein>
<evidence type="ECO:0000313" key="1">
    <source>
        <dbReference type="EMBL" id="KAK1862124.1"/>
    </source>
</evidence>
<proteinExistence type="predicted"/>
<evidence type="ECO:0000313" key="2">
    <source>
        <dbReference type="Proteomes" id="UP000798662"/>
    </source>
</evidence>
<organism evidence="1 2">
    <name type="scientific">Pyropia yezoensis</name>
    <name type="common">Susabi-nori</name>
    <name type="synonym">Porphyra yezoensis</name>
    <dbReference type="NCBI Taxonomy" id="2788"/>
    <lineage>
        <taxon>Eukaryota</taxon>
        <taxon>Rhodophyta</taxon>
        <taxon>Bangiophyceae</taxon>
        <taxon>Bangiales</taxon>
        <taxon>Bangiaceae</taxon>
        <taxon>Pyropia</taxon>
    </lineage>
</organism>
<gene>
    <name evidence="1" type="ORF">I4F81_004700</name>
</gene>
<dbReference type="EMBL" id="CM020618">
    <property type="protein sequence ID" value="KAK1862124.1"/>
    <property type="molecule type" value="Genomic_DNA"/>
</dbReference>
<dbReference type="Proteomes" id="UP000798662">
    <property type="component" value="Chromosome 1"/>
</dbReference>
<comment type="caution">
    <text evidence="1">The sequence shown here is derived from an EMBL/GenBank/DDBJ whole genome shotgun (WGS) entry which is preliminary data.</text>
</comment>
<reference evidence="1" key="1">
    <citation type="submission" date="2019-11" db="EMBL/GenBank/DDBJ databases">
        <title>Nori genome reveals adaptations in red seaweeds to the harsh intertidal environment.</title>
        <authorList>
            <person name="Wang D."/>
            <person name="Mao Y."/>
        </authorList>
    </citation>
    <scope>NUCLEOTIDE SEQUENCE</scope>
    <source>
        <tissue evidence="1">Gametophyte</tissue>
    </source>
</reference>
<keyword evidence="2" id="KW-1185">Reference proteome</keyword>